<name>A0A831YEY0_9AQUI</name>
<dbReference type="PANTHER" id="PTHR43298:SF2">
    <property type="entry name" value="FMN_FAD EXPORTER YEEO-RELATED"/>
    <property type="match status" value="1"/>
</dbReference>
<gene>
    <name evidence="11" type="ORF">ENO34_04210</name>
</gene>
<accession>A0A831YEY0</accession>
<feature type="transmembrane region" description="Helical" evidence="10">
    <location>
        <begin position="379"/>
        <end position="400"/>
    </location>
</feature>
<evidence type="ECO:0000313" key="11">
    <source>
        <dbReference type="EMBL" id="HEV09586.1"/>
    </source>
</evidence>
<evidence type="ECO:0000256" key="4">
    <source>
        <dbReference type="ARBA" id="ARBA00022475"/>
    </source>
</evidence>
<dbReference type="InterPro" id="IPR002528">
    <property type="entry name" value="MATE_fam"/>
</dbReference>
<dbReference type="GO" id="GO:0005886">
    <property type="term" value="C:plasma membrane"/>
    <property type="evidence" value="ECO:0007669"/>
    <property type="project" value="UniProtKB-SubCell"/>
</dbReference>
<comment type="subcellular location">
    <subcellularLocation>
        <location evidence="1">Cell membrane</location>
        <topology evidence="1">Multi-pass membrane protein</topology>
    </subcellularLocation>
</comment>
<dbReference type="PIRSF" id="PIRSF006603">
    <property type="entry name" value="DinF"/>
    <property type="match status" value="1"/>
</dbReference>
<evidence type="ECO:0000256" key="7">
    <source>
        <dbReference type="ARBA" id="ARBA00023065"/>
    </source>
</evidence>
<feature type="transmembrane region" description="Helical" evidence="10">
    <location>
        <begin position="12"/>
        <end position="34"/>
    </location>
</feature>
<feature type="transmembrane region" description="Helical" evidence="10">
    <location>
        <begin position="54"/>
        <end position="74"/>
    </location>
</feature>
<dbReference type="GO" id="GO:0015297">
    <property type="term" value="F:antiporter activity"/>
    <property type="evidence" value="ECO:0007669"/>
    <property type="project" value="UniProtKB-KW"/>
</dbReference>
<keyword evidence="7" id="KW-0406">Ion transport</keyword>
<feature type="transmembrane region" description="Helical" evidence="10">
    <location>
        <begin position="231"/>
        <end position="257"/>
    </location>
</feature>
<feature type="transmembrane region" description="Helical" evidence="10">
    <location>
        <begin position="277"/>
        <end position="296"/>
    </location>
</feature>
<evidence type="ECO:0000256" key="8">
    <source>
        <dbReference type="ARBA" id="ARBA00023136"/>
    </source>
</evidence>
<reference evidence="11" key="1">
    <citation type="journal article" date="2020" name="mSystems">
        <title>Genome- and Community-Level Interaction Insights into Carbon Utilization and Element Cycling Functions of Hydrothermarchaeota in Hydrothermal Sediment.</title>
        <authorList>
            <person name="Zhou Z."/>
            <person name="Liu Y."/>
            <person name="Xu W."/>
            <person name="Pan J."/>
            <person name="Luo Z.H."/>
            <person name="Li M."/>
        </authorList>
    </citation>
    <scope>NUCLEOTIDE SEQUENCE [LARGE SCALE GENOMIC DNA]</scope>
    <source>
        <strain evidence="11">SpSt-1257</strain>
    </source>
</reference>
<comment type="caution">
    <text evidence="11">The sequence shown here is derived from an EMBL/GenBank/DDBJ whole genome shotgun (WGS) entry which is preliminary data.</text>
</comment>
<evidence type="ECO:0000256" key="9">
    <source>
        <dbReference type="ARBA" id="ARBA00031636"/>
    </source>
</evidence>
<protein>
    <recommendedName>
        <fullName evidence="9">Multidrug-efflux transporter</fullName>
    </recommendedName>
</protein>
<dbReference type="Pfam" id="PF01554">
    <property type="entry name" value="MatE"/>
    <property type="match status" value="2"/>
</dbReference>
<evidence type="ECO:0000256" key="5">
    <source>
        <dbReference type="ARBA" id="ARBA00022692"/>
    </source>
</evidence>
<dbReference type="PANTHER" id="PTHR43298">
    <property type="entry name" value="MULTIDRUG RESISTANCE PROTEIN NORM-RELATED"/>
    <property type="match status" value="1"/>
</dbReference>
<feature type="transmembrane region" description="Helical" evidence="10">
    <location>
        <begin position="349"/>
        <end position="367"/>
    </location>
</feature>
<dbReference type="GO" id="GO:0042910">
    <property type="term" value="F:xenobiotic transmembrane transporter activity"/>
    <property type="evidence" value="ECO:0007669"/>
    <property type="project" value="InterPro"/>
</dbReference>
<feature type="transmembrane region" description="Helical" evidence="10">
    <location>
        <begin position="191"/>
        <end position="211"/>
    </location>
</feature>
<dbReference type="EMBL" id="DSFC01000242">
    <property type="protein sequence ID" value="HEV09586.1"/>
    <property type="molecule type" value="Genomic_DNA"/>
</dbReference>
<feature type="transmembrane region" description="Helical" evidence="10">
    <location>
        <begin position="86"/>
        <end position="107"/>
    </location>
</feature>
<keyword evidence="4" id="KW-1003">Cell membrane</keyword>
<keyword evidence="6 10" id="KW-1133">Transmembrane helix</keyword>
<dbReference type="Proteomes" id="UP000885621">
    <property type="component" value="Unassembled WGS sequence"/>
</dbReference>
<feature type="transmembrane region" description="Helical" evidence="10">
    <location>
        <begin position="161"/>
        <end position="179"/>
    </location>
</feature>
<keyword evidence="5 10" id="KW-0812">Transmembrane</keyword>
<organism evidence="11">
    <name type="scientific">Sulfurihydrogenibium azorense</name>
    <dbReference type="NCBI Taxonomy" id="309806"/>
    <lineage>
        <taxon>Bacteria</taxon>
        <taxon>Pseudomonadati</taxon>
        <taxon>Aquificota</taxon>
        <taxon>Aquificia</taxon>
        <taxon>Aquificales</taxon>
        <taxon>Hydrogenothermaceae</taxon>
        <taxon>Sulfurihydrogenibium</taxon>
    </lineage>
</organism>
<feature type="transmembrane region" description="Helical" evidence="10">
    <location>
        <begin position="308"/>
        <end position="329"/>
    </location>
</feature>
<dbReference type="NCBIfam" id="TIGR00797">
    <property type="entry name" value="matE"/>
    <property type="match status" value="1"/>
</dbReference>
<proteinExistence type="predicted"/>
<dbReference type="InterPro" id="IPR050222">
    <property type="entry name" value="MATE_MdtK"/>
</dbReference>
<dbReference type="CDD" id="cd13137">
    <property type="entry name" value="MATE_NorM_like"/>
    <property type="match status" value="1"/>
</dbReference>
<dbReference type="AlphaFoldDB" id="A0A831YEY0"/>
<dbReference type="InterPro" id="IPR048279">
    <property type="entry name" value="MdtK-like"/>
</dbReference>
<evidence type="ECO:0000256" key="6">
    <source>
        <dbReference type="ARBA" id="ARBA00022989"/>
    </source>
</evidence>
<feature type="transmembrane region" description="Helical" evidence="10">
    <location>
        <begin position="406"/>
        <end position="428"/>
    </location>
</feature>
<evidence type="ECO:0000256" key="1">
    <source>
        <dbReference type="ARBA" id="ARBA00004651"/>
    </source>
</evidence>
<keyword evidence="3" id="KW-0050">Antiport</keyword>
<sequence length="441" mass="48970">MLDSRTKKILSLAVPAAFSNLFDMIQVIVDMIMLGRVSPVAIAAAGISMQFLGLLYAFMASFSVGNSAVIARFFGAKQYEDANKTAFTSSVIAFLISIPFTILGIFFSKYVFIFMGASKEVVEAGSVYLSIIALTFPVIFVEFALYSSLNAVGDTKTPLKIVIVANLINTFLAYSLIFGKFGFPQLGIKGAAIATAISYYVSFFLYLYVFLKKKSNVSFYPEFVKDYAKRVLNIGIPAGLERVITYFSFLLFVKMIADYGTYTLAGYQVGLRIEGLAFMPGFGFSIAAMTLVGQSLGAKDYKEAEENAWQTAKIASIFMGIMGVFMVVFPEYLAKIFTDDKKVIEEAVLYLRIVGLTQIPLAIGFVLSGALRGAGATKLTLIINTSSLWFFRLLPAYILSKMFGNVLYIYYAMFLETFVKAGMLYYVFKKGFWRRLDQWKT</sequence>
<evidence type="ECO:0000256" key="10">
    <source>
        <dbReference type="SAM" id="Phobius"/>
    </source>
</evidence>
<keyword evidence="8 10" id="KW-0472">Membrane</keyword>
<evidence type="ECO:0000256" key="3">
    <source>
        <dbReference type="ARBA" id="ARBA00022449"/>
    </source>
</evidence>
<dbReference type="GO" id="GO:0006811">
    <property type="term" value="P:monoatomic ion transport"/>
    <property type="evidence" value="ECO:0007669"/>
    <property type="project" value="UniProtKB-KW"/>
</dbReference>
<keyword evidence="2" id="KW-0813">Transport</keyword>
<evidence type="ECO:0000256" key="2">
    <source>
        <dbReference type="ARBA" id="ARBA00022448"/>
    </source>
</evidence>
<feature type="transmembrane region" description="Helical" evidence="10">
    <location>
        <begin position="127"/>
        <end position="149"/>
    </location>
</feature>